<organism evidence="6 7">
    <name type="scientific">Plastoroseomonas hellenica</name>
    <dbReference type="NCBI Taxonomy" id="2687306"/>
    <lineage>
        <taxon>Bacteria</taxon>
        <taxon>Pseudomonadati</taxon>
        <taxon>Pseudomonadota</taxon>
        <taxon>Alphaproteobacteria</taxon>
        <taxon>Acetobacterales</taxon>
        <taxon>Acetobacteraceae</taxon>
        <taxon>Plastoroseomonas</taxon>
    </lineage>
</organism>
<dbReference type="InterPro" id="IPR011701">
    <property type="entry name" value="MFS"/>
</dbReference>
<feature type="transmembrane region" description="Helical" evidence="4">
    <location>
        <begin position="256"/>
        <end position="276"/>
    </location>
</feature>
<feature type="transmembrane region" description="Helical" evidence="4">
    <location>
        <begin position="309"/>
        <end position="329"/>
    </location>
</feature>
<dbReference type="PROSITE" id="PS50850">
    <property type="entry name" value="MFS"/>
    <property type="match status" value="1"/>
</dbReference>
<keyword evidence="2 4" id="KW-1133">Transmembrane helix</keyword>
<evidence type="ECO:0000256" key="4">
    <source>
        <dbReference type="SAM" id="Phobius"/>
    </source>
</evidence>
<feature type="transmembrane region" description="Helical" evidence="4">
    <location>
        <begin position="129"/>
        <end position="154"/>
    </location>
</feature>
<keyword evidence="7" id="KW-1185">Reference proteome</keyword>
<feature type="transmembrane region" description="Helical" evidence="4">
    <location>
        <begin position="283"/>
        <end position="303"/>
    </location>
</feature>
<dbReference type="RefSeq" id="WP_211855108.1">
    <property type="nucleotide sequence ID" value="NZ_JAAGBB010000033.1"/>
</dbReference>
<feature type="transmembrane region" description="Helical" evidence="4">
    <location>
        <begin position="46"/>
        <end position="67"/>
    </location>
</feature>
<evidence type="ECO:0000256" key="3">
    <source>
        <dbReference type="ARBA" id="ARBA00023136"/>
    </source>
</evidence>
<gene>
    <name evidence="6" type="ORF">GXW71_23415</name>
</gene>
<evidence type="ECO:0000256" key="2">
    <source>
        <dbReference type="ARBA" id="ARBA00022989"/>
    </source>
</evidence>
<dbReference type="PANTHER" id="PTHR23527">
    <property type="entry name" value="BLL3282 PROTEIN"/>
    <property type="match status" value="1"/>
</dbReference>
<evidence type="ECO:0000313" key="6">
    <source>
        <dbReference type="EMBL" id="MBR0667326.1"/>
    </source>
</evidence>
<dbReference type="SUPFAM" id="SSF103473">
    <property type="entry name" value="MFS general substrate transporter"/>
    <property type="match status" value="1"/>
</dbReference>
<feature type="domain" description="Major facilitator superfamily (MFS) profile" evidence="5">
    <location>
        <begin position="8"/>
        <end position="395"/>
    </location>
</feature>
<accession>A0ABS5F422</accession>
<evidence type="ECO:0000313" key="7">
    <source>
        <dbReference type="Proteomes" id="UP001196870"/>
    </source>
</evidence>
<dbReference type="PANTHER" id="PTHR23527:SF1">
    <property type="entry name" value="BLL3282 PROTEIN"/>
    <property type="match status" value="1"/>
</dbReference>
<feature type="transmembrane region" description="Helical" evidence="4">
    <location>
        <begin position="341"/>
        <end position="368"/>
    </location>
</feature>
<dbReference type="Gene3D" id="1.20.1250.20">
    <property type="entry name" value="MFS general substrate transporter like domains"/>
    <property type="match status" value="2"/>
</dbReference>
<feature type="transmembrane region" description="Helical" evidence="4">
    <location>
        <begin position="161"/>
        <end position="180"/>
    </location>
</feature>
<reference evidence="7" key="1">
    <citation type="journal article" date="2021" name="Syst. Appl. Microbiol.">
        <title>Roseomonas hellenica sp. nov., isolated from roots of wild-growing Alkanna tinctoria.</title>
        <authorList>
            <person name="Rat A."/>
            <person name="Naranjo H.D."/>
            <person name="Lebbe L."/>
            <person name="Cnockaert M."/>
            <person name="Krigas N."/>
            <person name="Grigoriadou K."/>
            <person name="Maloupa E."/>
            <person name="Willems A."/>
        </authorList>
    </citation>
    <scope>NUCLEOTIDE SEQUENCE [LARGE SCALE GENOMIC DNA]</scope>
    <source>
        <strain evidence="7">LMG 31523</strain>
    </source>
</reference>
<proteinExistence type="predicted"/>
<feature type="transmembrane region" description="Helical" evidence="4">
    <location>
        <begin position="374"/>
        <end position="393"/>
    </location>
</feature>
<name>A0ABS5F422_9PROT</name>
<dbReference type="Pfam" id="PF07690">
    <property type="entry name" value="MFS_1"/>
    <property type="match status" value="1"/>
</dbReference>
<comment type="caution">
    <text evidence="6">The sequence shown here is derived from an EMBL/GenBank/DDBJ whole genome shotgun (WGS) entry which is preliminary data.</text>
</comment>
<feature type="transmembrane region" description="Helical" evidence="4">
    <location>
        <begin position="224"/>
        <end position="244"/>
    </location>
</feature>
<sequence>MLPLWVSALSATLLVQTISSFAAGVIPLLGPILMARASLSPEGIGYVSALITLGNCWYLAGGGPMLAHFGPVRSLQIGLAFVALGLLVLSQPIGVAALIGAIAVGIGLGPNTSAGSQMLLRTAPPRHRTLVFSIKQAGVPLGGACAGIAVAPLVTSLGFPAAIWIVVATALLGILLAQPFRRPLDEESAGTRLNWLRSLFSAAALLRSGAVLRSHPSLPMLTMLGMSLSITQACITAFTATYMITRHSASLAEAGLYIAVMQAASVTGRIALGWVADRMGRGLRHLGVQAVLSAGAVGLLVATADQGPWAAFACVALIGFTALGWNGIYYAELAGMAPSRLVADVSSAATLVAFIGSIGGPLIFALIVGATGNFAIGFLAAAAQLVVFGLVAWRHAAWQGSD</sequence>
<dbReference type="EMBL" id="JAAGBB010000033">
    <property type="protein sequence ID" value="MBR0667326.1"/>
    <property type="molecule type" value="Genomic_DNA"/>
</dbReference>
<dbReference type="InterPro" id="IPR020846">
    <property type="entry name" value="MFS_dom"/>
</dbReference>
<keyword evidence="3 4" id="KW-0472">Membrane</keyword>
<evidence type="ECO:0000259" key="5">
    <source>
        <dbReference type="PROSITE" id="PS50850"/>
    </source>
</evidence>
<protein>
    <submittedName>
        <fullName evidence="6">MFS transporter</fullName>
    </submittedName>
</protein>
<keyword evidence="1 4" id="KW-0812">Transmembrane</keyword>
<evidence type="ECO:0000256" key="1">
    <source>
        <dbReference type="ARBA" id="ARBA00022692"/>
    </source>
</evidence>
<dbReference type="InterPro" id="IPR052952">
    <property type="entry name" value="MFS-Transporter"/>
</dbReference>
<dbReference type="Proteomes" id="UP001196870">
    <property type="component" value="Unassembled WGS sequence"/>
</dbReference>
<feature type="transmembrane region" description="Helical" evidence="4">
    <location>
        <begin position="195"/>
        <end position="212"/>
    </location>
</feature>
<feature type="transmembrane region" description="Helical" evidence="4">
    <location>
        <begin position="79"/>
        <end position="109"/>
    </location>
</feature>
<dbReference type="InterPro" id="IPR036259">
    <property type="entry name" value="MFS_trans_sf"/>
</dbReference>